<evidence type="ECO:0000313" key="2">
    <source>
        <dbReference type="EMBL" id="GIY03644.1"/>
    </source>
</evidence>
<gene>
    <name evidence="2" type="ORF">CEXT_685201</name>
</gene>
<proteinExistence type="predicted"/>
<protein>
    <submittedName>
        <fullName evidence="2">Uncharacterized protein</fullName>
    </submittedName>
</protein>
<feature type="compositionally biased region" description="Basic and acidic residues" evidence="1">
    <location>
        <begin position="100"/>
        <end position="112"/>
    </location>
</feature>
<reference evidence="2 3" key="1">
    <citation type="submission" date="2021-06" db="EMBL/GenBank/DDBJ databases">
        <title>Caerostris extrusa draft genome.</title>
        <authorList>
            <person name="Kono N."/>
            <person name="Arakawa K."/>
        </authorList>
    </citation>
    <scope>NUCLEOTIDE SEQUENCE [LARGE SCALE GENOMIC DNA]</scope>
</reference>
<keyword evidence="3" id="KW-1185">Reference proteome</keyword>
<dbReference type="EMBL" id="BPLR01005608">
    <property type="protein sequence ID" value="GIY03644.1"/>
    <property type="molecule type" value="Genomic_DNA"/>
</dbReference>
<name>A0AAV4Q595_CAEEX</name>
<sequence>MCGHSRQLVIGGGILAEILTHNKRNVSLPSRSWTRVKAGVYAERSIYFNFTLHPLIKQTPSDFYFLRSLFYSPNPFCRKGRGTQKKSDFNFGNEPTADASHFRNKSESDGKKRVSKRKRFVLPTNSGAVGSNPAPLFAEPLHLRTVIALIL</sequence>
<feature type="region of interest" description="Disordered" evidence="1">
    <location>
        <begin position="82"/>
        <end position="116"/>
    </location>
</feature>
<comment type="caution">
    <text evidence="2">The sequence shown here is derived from an EMBL/GenBank/DDBJ whole genome shotgun (WGS) entry which is preliminary data.</text>
</comment>
<dbReference type="AlphaFoldDB" id="A0AAV4Q595"/>
<dbReference type="Proteomes" id="UP001054945">
    <property type="component" value="Unassembled WGS sequence"/>
</dbReference>
<accession>A0AAV4Q595</accession>
<evidence type="ECO:0000256" key="1">
    <source>
        <dbReference type="SAM" id="MobiDB-lite"/>
    </source>
</evidence>
<evidence type="ECO:0000313" key="3">
    <source>
        <dbReference type="Proteomes" id="UP001054945"/>
    </source>
</evidence>
<organism evidence="2 3">
    <name type="scientific">Caerostris extrusa</name>
    <name type="common">Bark spider</name>
    <name type="synonym">Caerostris bankana</name>
    <dbReference type="NCBI Taxonomy" id="172846"/>
    <lineage>
        <taxon>Eukaryota</taxon>
        <taxon>Metazoa</taxon>
        <taxon>Ecdysozoa</taxon>
        <taxon>Arthropoda</taxon>
        <taxon>Chelicerata</taxon>
        <taxon>Arachnida</taxon>
        <taxon>Araneae</taxon>
        <taxon>Araneomorphae</taxon>
        <taxon>Entelegynae</taxon>
        <taxon>Araneoidea</taxon>
        <taxon>Araneidae</taxon>
        <taxon>Caerostris</taxon>
    </lineage>
</organism>